<comment type="caution">
    <text evidence="1">The sequence shown here is derived from an EMBL/GenBank/DDBJ whole genome shotgun (WGS) entry which is preliminary data.</text>
</comment>
<dbReference type="EMBL" id="JAJJMB010016078">
    <property type="protein sequence ID" value="KAI3849803.1"/>
    <property type="molecule type" value="Genomic_DNA"/>
</dbReference>
<evidence type="ECO:0000313" key="2">
    <source>
        <dbReference type="Proteomes" id="UP001202328"/>
    </source>
</evidence>
<accession>A0AAD4RZQ7</accession>
<keyword evidence="2" id="KW-1185">Reference proteome</keyword>
<name>A0AAD4RZQ7_9MAGN</name>
<reference evidence="1" key="1">
    <citation type="submission" date="2022-04" db="EMBL/GenBank/DDBJ databases">
        <title>A functionally conserved STORR gene fusion in Papaver species that diverged 16.8 million years ago.</title>
        <authorList>
            <person name="Catania T."/>
        </authorList>
    </citation>
    <scope>NUCLEOTIDE SEQUENCE</scope>
    <source>
        <strain evidence="1">S-188037</strain>
    </source>
</reference>
<organism evidence="1 2">
    <name type="scientific">Papaver atlanticum</name>
    <dbReference type="NCBI Taxonomy" id="357466"/>
    <lineage>
        <taxon>Eukaryota</taxon>
        <taxon>Viridiplantae</taxon>
        <taxon>Streptophyta</taxon>
        <taxon>Embryophyta</taxon>
        <taxon>Tracheophyta</taxon>
        <taxon>Spermatophyta</taxon>
        <taxon>Magnoliopsida</taxon>
        <taxon>Ranunculales</taxon>
        <taxon>Papaveraceae</taxon>
        <taxon>Papaveroideae</taxon>
        <taxon>Papaver</taxon>
    </lineage>
</organism>
<dbReference type="Proteomes" id="UP001202328">
    <property type="component" value="Unassembled WGS sequence"/>
</dbReference>
<sequence length="230" mass="26310">MVSILENWREINNEEWLWSIEAVLIVDKNEDEIELLIELKVLCKYPAEVSFVVVVLPAIKTRGIPISQRSLQVMAATSASTGEVYPPDIQQLLTKYSKYHDVGSLAFAAYLIPQAEITEQNREAFRKELSLMKELYSKLVIQRDTSNMEIKTLSEREMSSCEELAKKVPNIKEIPQYFGFTFHQKMMIDSALVQAERRKKIAIADPTIANQLKVLLAKIEPLELARILNV</sequence>
<gene>
    <name evidence="1" type="ORF">MKW98_026717</name>
</gene>
<protein>
    <submittedName>
        <fullName evidence="1">Uncharacterized protein</fullName>
    </submittedName>
</protein>
<proteinExistence type="predicted"/>
<dbReference type="AlphaFoldDB" id="A0AAD4RZQ7"/>
<evidence type="ECO:0000313" key="1">
    <source>
        <dbReference type="EMBL" id="KAI3849803.1"/>
    </source>
</evidence>